<evidence type="ECO:0000313" key="3">
    <source>
        <dbReference type="EMBL" id="SPJ26214.1"/>
    </source>
</evidence>
<evidence type="ECO:0000259" key="2">
    <source>
        <dbReference type="SMART" id="SM00470"/>
    </source>
</evidence>
<feature type="domain" description="ParB-like N-terminal" evidence="2">
    <location>
        <begin position="81"/>
        <end position="183"/>
    </location>
</feature>
<feature type="compositionally biased region" description="Low complexity" evidence="1">
    <location>
        <begin position="27"/>
        <end position="37"/>
    </location>
</feature>
<dbReference type="PANTHER" id="PTHR33375:SF1">
    <property type="entry name" value="CHROMOSOME-PARTITIONING PROTEIN PARB-RELATED"/>
    <property type="match status" value="1"/>
</dbReference>
<evidence type="ECO:0000256" key="1">
    <source>
        <dbReference type="SAM" id="MobiDB-lite"/>
    </source>
</evidence>
<proteinExistence type="predicted"/>
<reference evidence="3 4" key="1">
    <citation type="submission" date="2018-03" db="EMBL/GenBank/DDBJ databases">
        <authorList>
            <person name="Keele B.F."/>
        </authorList>
    </citation>
    <scope>NUCLEOTIDE SEQUENCE [LARGE SCALE GENOMIC DNA]</scope>
    <source>
        <strain evidence="3 4">CECT 8504</strain>
    </source>
</reference>
<dbReference type="CDD" id="cd16405">
    <property type="entry name" value="RepB_like_N"/>
    <property type="match status" value="1"/>
</dbReference>
<feature type="region of interest" description="Disordered" evidence="1">
    <location>
        <begin position="298"/>
        <end position="319"/>
    </location>
</feature>
<dbReference type="RefSeq" id="WP_108895920.1">
    <property type="nucleotide sequence ID" value="NZ_ONZF01000015.1"/>
</dbReference>
<feature type="region of interest" description="Disordered" evidence="1">
    <location>
        <begin position="1"/>
        <end position="67"/>
    </location>
</feature>
<dbReference type="InterPro" id="IPR036086">
    <property type="entry name" value="ParB/Sulfiredoxin_sf"/>
</dbReference>
<dbReference type="InterPro" id="IPR037972">
    <property type="entry name" value="RepB_N"/>
</dbReference>
<dbReference type="InterPro" id="IPR003115">
    <property type="entry name" value="ParB_N"/>
</dbReference>
<dbReference type="SUPFAM" id="SSF110849">
    <property type="entry name" value="ParB/Sulfiredoxin"/>
    <property type="match status" value="1"/>
</dbReference>
<name>A0A2R8C1C3_9RHOB</name>
<dbReference type="SMART" id="SM00470">
    <property type="entry name" value="ParB"/>
    <property type="match status" value="1"/>
</dbReference>
<dbReference type="AlphaFoldDB" id="A0A2R8C1C3"/>
<gene>
    <name evidence="3" type="primary">noc</name>
    <name evidence="3" type="ORF">PAA8504_04070</name>
</gene>
<keyword evidence="4" id="KW-1185">Reference proteome</keyword>
<protein>
    <submittedName>
        <fullName evidence="3">Nucleoid occlusion protein</fullName>
    </submittedName>
</protein>
<dbReference type="Pfam" id="PF02195">
    <property type="entry name" value="ParB_N"/>
    <property type="match status" value="1"/>
</dbReference>
<feature type="compositionally biased region" description="Basic and acidic residues" evidence="1">
    <location>
        <begin position="14"/>
        <end position="26"/>
    </location>
</feature>
<dbReference type="Proteomes" id="UP000244912">
    <property type="component" value="Unassembled WGS sequence"/>
</dbReference>
<organism evidence="3 4">
    <name type="scientific">Palleronia abyssalis</name>
    <dbReference type="NCBI Taxonomy" id="1501240"/>
    <lineage>
        <taxon>Bacteria</taxon>
        <taxon>Pseudomonadati</taxon>
        <taxon>Pseudomonadota</taxon>
        <taxon>Alphaproteobacteria</taxon>
        <taxon>Rhodobacterales</taxon>
        <taxon>Roseobacteraceae</taxon>
        <taxon>Palleronia</taxon>
    </lineage>
</organism>
<sequence length="370" mass="40332">MARRRKITAPSAEDMDRMEQEFRRETPLGPGAGALAPIAQVAAETAGSYQPDPPELREAQARDSRDASLYRKAEEGGLLMIDLPLGEVDEGVMVRDRTVIDPSEMEELKRSIQRNGLRLPIEVYDKGEGSERRFGLISGYRRLRAVRDLNGLMGPELFATIRAVVREPEELGGALVAMVEENEIRAQLTHFERGRIAVVAARQDSFGSVEEAVNTLFASASKAKRSKIRSFALVYEELGDMLDHAEALKEKDGLRLATALRQGAEPPLREALEAGPFGTAAEEWAALEAALDVIEADQTPVKSRGGRPKSAKPGTPAGWVSRSKLRLSNGIEIAYGADGDGHVLKISGKGVDRELMEAAMAQLAHMLEKP</sequence>
<dbReference type="EMBL" id="ONZF01000015">
    <property type="protein sequence ID" value="SPJ26214.1"/>
    <property type="molecule type" value="Genomic_DNA"/>
</dbReference>
<accession>A0A2R8C1C3</accession>
<dbReference type="PANTHER" id="PTHR33375">
    <property type="entry name" value="CHROMOSOME-PARTITIONING PROTEIN PARB-RELATED"/>
    <property type="match status" value="1"/>
</dbReference>
<feature type="compositionally biased region" description="Basic and acidic residues" evidence="1">
    <location>
        <begin position="54"/>
        <end position="67"/>
    </location>
</feature>
<dbReference type="GO" id="GO:0005694">
    <property type="term" value="C:chromosome"/>
    <property type="evidence" value="ECO:0007669"/>
    <property type="project" value="TreeGrafter"/>
</dbReference>
<dbReference type="InterPro" id="IPR050336">
    <property type="entry name" value="Chromosome_partition/occlusion"/>
</dbReference>
<dbReference type="GO" id="GO:0007059">
    <property type="term" value="P:chromosome segregation"/>
    <property type="evidence" value="ECO:0007669"/>
    <property type="project" value="TreeGrafter"/>
</dbReference>
<dbReference type="OrthoDB" id="7812516at2"/>
<evidence type="ECO:0000313" key="4">
    <source>
        <dbReference type="Proteomes" id="UP000244912"/>
    </source>
</evidence>
<dbReference type="Gene3D" id="3.90.1530.30">
    <property type="match status" value="1"/>
</dbReference>